<accession>A0A4Y6PN65</accession>
<evidence type="ECO:0000256" key="2">
    <source>
        <dbReference type="SAM" id="SignalP"/>
    </source>
</evidence>
<evidence type="ECO:0000256" key="1">
    <source>
        <dbReference type="SAM" id="MobiDB-lite"/>
    </source>
</evidence>
<keyword evidence="2" id="KW-0732">Signal</keyword>
<evidence type="ECO:0000313" key="4">
    <source>
        <dbReference type="Proteomes" id="UP000315995"/>
    </source>
</evidence>
<protein>
    <submittedName>
        <fullName evidence="3">Uncharacterized protein</fullName>
    </submittedName>
</protein>
<reference evidence="3 4" key="1">
    <citation type="submission" date="2019-06" db="EMBL/GenBank/DDBJ databases">
        <title>Persicimonas caeni gen. nov., sp. nov., a predatory bacterium isolated from solar saltern.</title>
        <authorList>
            <person name="Wang S."/>
        </authorList>
    </citation>
    <scope>NUCLEOTIDE SEQUENCE [LARGE SCALE GENOMIC DNA]</scope>
    <source>
        <strain evidence="3 4">YN101</strain>
    </source>
</reference>
<feature type="signal peptide" evidence="2">
    <location>
        <begin position="1"/>
        <end position="23"/>
    </location>
</feature>
<keyword evidence="4" id="KW-1185">Reference proteome</keyword>
<sequence length="255" mass="27802">MKSWFKEAAVVIAAMGLAGTAAAQDVSQQQAQQQQRQQQQQIQQPQQAQQRGLQQQGVQQQGILQNQQQIRQIGGGPIAGIGAHDVRHFLQFSEVSQQQDVQISHEHASKGLNLLWSSLNTIANQPVMGPGAQAGGGPTQTTVSQSSNFQQSQQALRSLALRLEENSQIPQHPQILKQASLAAASTIGSIQQARFPELQSQVQQLNNSAQQIDVNQPVAAQDKQVRQFLKQSSDVVRAMAEKTWQSQQSPGQQGQ</sequence>
<proteinExistence type="predicted"/>
<feature type="chain" id="PRO_5030106108" evidence="2">
    <location>
        <begin position="24"/>
        <end position="255"/>
    </location>
</feature>
<organism evidence="3 4">
    <name type="scientific">Persicimonas caeni</name>
    <dbReference type="NCBI Taxonomy" id="2292766"/>
    <lineage>
        <taxon>Bacteria</taxon>
        <taxon>Deltaproteobacteria</taxon>
        <taxon>Bradymonadales</taxon>
        <taxon>Bradymonadaceae</taxon>
        <taxon>Persicimonas</taxon>
    </lineage>
</organism>
<accession>A0A5B8XZ21</accession>
<dbReference type="AlphaFoldDB" id="A0A4Y6PN65"/>
<evidence type="ECO:0000313" key="3">
    <source>
        <dbReference type="EMBL" id="QDG49724.1"/>
    </source>
</evidence>
<dbReference type="EMBL" id="CP041186">
    <property type="protein sequence ID" value="QDG49724.1"/>
    <property type="molecule type" value="Genomic_DNA"/>
</dbReference>
<gene>
    <name evidence="3" type="ORF">FIV42_02910</name>
</gene>
<name>A0A4Y6PN65_PERCE</name>
<dbReference type="RefSeq" id="WP_141196221.1">
    <property type="nucleotide sequence ID" value="NZ_CP041186.1"/>
</dbReference>
<feature type="region of interest" description="Disordered" evidence="1">
    <location>
        <begin position="23"/>
        <end position="49"/>
    </location>
</feature>
<dbReference type="Proteomes" id="UP000315995">
    <property type="component" value="Chromosome"/>
</dbReference>